<dbReference type="GO" id="GO:0000981">
    <property type="term" value="F:DNA-binding transcription factor activity, RNA polymerase II-specific"/>
    <property type="evidence" value="ECO:0007669"/>
    <property type="project" value="InterPro"/>
</dbReference>
<evidence type="ECO:0000259" key="3">
    <source>
        <dbReference type="PROSITE" id="PS50048"/>
    </source>
</evidence>
<feature type="compositionally biased region" description="Polar residues" evidence="2">
    <location>
        <begin position="701"/>
        <end position="711"/>
    </location>
</feature>
<accession>A0AAD9SU14</accession>
<feature type="compositionally biased region" description="Pro residues" evidence="2">
    <location>
        <begin position="202"/>
        <end position="236"/>
    </location>
</feature>
<feature type="region of interest" description="Disordered" evidence="2">
    <location>
        <begin position="1116"/>
        <end position="1172"/>
    </location>
</feature>
<reference evidence="4" key="1">
    <citation type="submission" date="2023-06" db="EMBL/GenBank/DDBJ databases">
        <authorList>
            <person name="Noh H."/>
        </authorList>
    </citation>
    <scope>NUCLEOTIDE SEQUENCE</scope>
    <source>
        <strain evidence="4">DUCC20226</strain>
    </source>
</reference>
<dbReference type="Pfam" id="PF00172">
    <property type="entry name" value="Zn_clus"/>
    <property type="match status" value="1"/>
</dbReference>
<organism evidence="4 5">
    <name type="scientific">Phomopsis amygdali</name>
    <name type="common">Fusicoccum amygdali</name>
    <dbReference type="NCBI Taxonomy" id="1214568"/>
    <lineage>
        <taxon>Eukaryota</taxon>
        <taxon>Fungi</taxon>
        <taxon>Dikarya</taxon>
        <taxon>Ascomycota</taxon>
        <taxon>Pezizomycotina</taxon>
        <taxon>Sordariomycetes</taxon>
        <taxon>Sordariomycetidae</taxon>
        <taxon>Diaporthales</taxon>
        <taxon>Diaporthaceae</taxon>
        <taxon>Diaporthe</taxon>
    </lineage>
</organism>
<feature type="compositionally biased region" description="Gly residues" evidence="2">
    <location>
        <begin position="506"/>
        <end position="516"/>
    </location>
</feature>
<comment type="caution">
    <text evidence="4">The sequence shown here is derived from an EMBL/GenBank/DDBJ whole genome shotgun (WGS) entry which is preliminary data.</text>
</comment>
<dbReference type="EMBL" id="JAUJFL010000001">
    <property type="protein sequence ID" value="KAK2615749.1"/>
    <property type="molecule type" value="Genomic_DNA"/>
</dbReference>
<dbReference type="InterPro" id="IPR001138">
    <property type="entry name" value="Zn2Cys6_DnaBD"/>
</dbReference>
<feature type="region of interest" description="Disordered" evidence="2">
    <location>
        <begin position="492"/>
        <end position="533"/>
    </location>
</feature>
<feature type="compositionally biased region" description="Low complexity" evidence="2">
    <location>
        <begin position="371"/>
        <end position="385"/>
    </location>
</feature>
<evidence type="ECO:0000313" key="5">
    <source>
        <dbReference type="Proteomes" id="UP001265746"/>
    </source>
</evidence>
<evidence type="ECO:0000256" key="2">
    <source>
        <dbReference type="SAM" id="MobiDB-lite"/>
    </source>
</evidence>
<feature type="region of interest" description="Disordered" evidence="2">
    <location>
        <begin position="1"/>
        <end position="255"/>
    </location>
</feature>
<dbReference type="InterPro" id="IPR036864">
    <property type="entry name" value="Zn2-C6_fun-type_DNA-bd_sf"/>
</dbReference>
<name>A0AAD9SU14_PHOAM</name>
<feature type="compositionally biased region" description="Polar residues" evidence="2">
    <location>
        <begin position="665"/>
        <end position="684"/>
    </location>
</feature>
<feature type="compositionally biased region" description="Basic and acidic residues" evidence="2">
    <location>
        <begin position="178"/>
        <end position="187"/>
    </location>
</feature>
<dbReference type="PANTHER" id="PTHR47785">
    <property type="entry name" value="ZN(II)2CYS6 TRANSCRIPTION FACTOR (EUROFUNG)-RELATED-RELATED"/>
    <property type="match status" value="1"/>
</dbReference>
<feature type="region of interest" description="Disordered" evidence="2">
    <location>
        <begin position="579"/>
        <end position="622"/>
    </location>
</feature>
<feature type="domain" description="Zn(2)-C6 fungal-type" evidence="3">
    <location>
        <begin position="256"/>
        <end position="285"/>
    </location>
</feature>
<feature type="region of interest" description="Disordered" evidence="2">
    <location>
        <begin position="642"/>
        <end position="723"/>
    </location>
</feature>
<dbReference type="Proteomes" id="UP001265746">
    <property type="component" value="Unassembled WGS sequence"/>
</dbReference>
<evidence type="ECO:0000256" key="1">
    <source>
        <dbReference type="ARBA" id="ARBA00023242"/>
    </source>
</evidence>
<feature type="compositionally biased region" description="Basic and acidic residues" evidence="2">
    <location>
        <begin position="93"/>
        <end position="113"/>
    </location>
</feature>
<feature type="compositionally biased region" description="Low complexity" evidence="2">
    <location>
        <begin position="55"/>
        <end position="64"/>
    </location>
</feature>
<feature type="compositionally biased region" description="Pro residues" evidence="2">
    <location>
        <begin position="114"/>
        <end position="130"/>
    </location>
</feature>
<dbReference type="Gene3D" id="4.10.240.10">
    <property type="entry name" value="Zn(2)-C6 fungal-type DNA-binding domain"/>
    <property type="match status" value="1"/>
</dbReference>
<dbReference type="SMART" id="SM00066">
    <property type="entry name" value="GAL4"/>
    <property type="match status" value="1"/>
</dbReference>
<dbReference type="InterPro" id="IPR053181">
    <property type="entry name" value="EcdB-like_regulator"/>
</dbReference>
<gene>
    <name evidence="4" type="ORF">N8I77_002481</name>
</gene>
<dbReference type="PANTHER" id="PTHR47785:SF4">
    <property type="entry name" value="ZN(II)2CYS6 TRANSCRIPTION FACTOR (EUROFUNG)"/>
    <property type="match status" value="1"/>
</dbReference>
<keyword evidence="5" id="KW-1185">Reference proteome</keyword>
<feature type="compositionally biased region" description="Pro residues" evidence="2">
    <location>
        <begin position="83"/>
        <end position="92"/>
    </location>
</feature>
<evidence type="ECO:0000313" key="4">
    <source>
        <dbReference type="EMBL" id="KAK2615749.1"/>
    </source>
</evidence>
<dbReference type="CDD" id="cd00067">
    <property type="entry name" value="GAL4"/>
    <property type="match status" value="1"/>
</dbReference>
<dbReference type="AlphaFoldDB" id="A0AAD9SU14"/>
<feature type="compositionally biased region" description="Pro residues" evidence="2">
    <location>
        <begin position="163"/>
        <end position="177"/>
    </location>
</feature>
<feature type="region of interest" description="Disordered" evidence="2">
    <location>
        <begin position="333"/>
        <end position="415"/>
    </location>
</feature>
<sequence>MDQGHESKRPRLSTGPPSWPAGPSHHGHGVSLPHPGPPLSAAHHPHPPSLPPPTSSQYSPSPHLSHPPHPFPHRPQELHAPPHQQPPPPPPQHFDDRRQHEPERYSHIQDPHHQPPPSPAHQQYPPPPGYQPQSRESMVKRESDDVTLPQLRRPNSTGNGPEQPLPPPPPHAGPHPPGHMEERRHMSYDSGPGPQMYRHQTYPPPPPTPLPPHPQPPPTPYDQSPMYPPPMGPDGPYPITTYTAASKRKSQRASQACESCRQLKAKCDENKPCKNCTDKNINCQYRDPAPKQQDKATQDILDAMKSMLQSYDEKFSAGLGEVRSEIRELRGAIQVGSSHSMQEPPELDDYVKEEPRPATPQPIADVDETMSSSSPGDDIGGDAPDTQSSAAKRMRILENEEENMDPPGEPVQPQPPPFPHNHTTPAGRLLMWPAVRKIVKPLLDRERVKYIEIYPQRYEEDRGELPLFGRGEGSTSRSVDRDSTLDYIDMADDSSVGDHPSPSGGTDWGPIGGLSPHGGFANDSRSQTPREGTLDFDPVRVWEYVNAYMNYIQNMHPLIPPKDLNAMVTTFLGEVNSKKQKPVATFANSQPSFDHEKKRKRSPVPNGVEPGPAPKRPRPQRSVQHALVLLVLALGKICTWRDRKLPDPPEKETPNSGSPLVRNGHITSPNHGSPPSSAVSQSPGQAGLPSPKDHERPGASRRSSMQASGVQAPTSAASPAPPKKNYEIIPGLDYFAFASDILGNHFGSYKLNYIQAHILACLYYGQLGRVIPSFRHIRFACSAIIDKLQPSMDRLKKAAELASQKARGEVPAAAPENEGPEIERNVVIDNKLLVAFWSCCQLESDILAELNLIPSGILQYEEILPYPDLMVLQEKLGFSDAVAFSYAAQLYLRKRLNRISGSLYDPQKRPDAKEQKKILEEIEEDLGSRSNVWLGMYKFDRNDPPARDILSARIRAKFWGANVITYRPSIKTVLDFSHKRSNAFSEDSERAIPHEDASGWATVRSDARSPSDIDGVVFENARKGIDAVIKSTMAFHGLEDKRFIITNVFGTAHAQWGNLITLAAAYHDPLLGDYVDERQLRQLLRKTIEFFEIVAQDSSSLAVDLRVLQGLEERLPSKEQLRTRPSLMPPAPYENLPMPSYASSGPTPQSAAGPSPITPGDMTQGHGTPMEY</sequence>
<dbReference type="GO" id="GO:0008270">
    <property type="term" value="F:zinc ion binding"/>
    <property type="evidence" value="ECO:0007669"/>
    <property type="project" value="InterPro"/>
</dbReference>
<dbReference type="PRINTS" id="PR01217">
    <property type="entry name" value="PRICHEXTENSN"/>
</dbReference>
<feature type="compositionally biased region" description="Basic and acidic residues" evidence="2">
    <location>
        <begin position="642"/>
        <end position="653"/>
    </location>
</feature>
<proteinExistence type="predicted"/>
<keyword evidence="1" id="KW-0539">Nucleus</keyword>
<dbReference type="PROSITE" id="PS50048">
    <property type="entry name" value="ZN2_CY6_FUNGAL_2"/>
    <property type="match status" value="1"/>
</dbReference>
<dbReference type="PROSITE" id="PS00463">
    <property type="entry name" value="ZN2_CY6_FUNGAL_1"/>
    <property type="match status" value="1"/>
</dbReference>
<feature type="compositionally biased region" description="Polar residues" evidence="2">
    <location>
        <begin position="1141"/>
        <end position="1152"/>
    </location>
</feature>
<dbReference type="SUPFAM" id="SSF57701">
    <property type="entry name" value="Zn2/Cys6 DNA-binding domain"/>
    <property type="match status" value="1"/>
</dbReference>
<protein>
    <recommendedName>
        <fullName evidence="3">Zn(2)-C6 fungal-type domain-containing protein</fullName>
    </recommendedName>
</protein>